<dbReference type="PANTHER" id="PTHR13563">
    <property type="entry name" value="TRNA (GUANINE-9-) METHYLTRANSFERASE"/>
    <property type="match status" value="1"/>
</dbReference>
<name>A0A0K0IZX0_BRUMA</name>
<keyword evidence="4" id="KW-0949">S-adenosyl-L-methionine</keyword>
<evidence type="ECO:0000256" key="1">
    <source>
        <dbReference type="ARBA" id="ARBA00012797"/>
    </source>
</evidence>
<evidence type="ECO:0000256" key="2">
    <source>
        <dbReference type="ARBA" id="ARBA00022603"/>
    </source>
</evidence>
<dbReference type="Gene3D" id="3.40.1280.30">
    <property type="match status" value="1"/>
</dbReference>
<dbReference type="GO" id="GO:0002939">
    <property type="term" value="P:tRNA N1-guanine methylation"/>
    <property type="evidence" value="ECO:0007669"/>
    <property type="project" value="TreeGrafter"/>
</dbReference>
<evidence type="ECO:0000259" key="6">
    <source>
        <dbReference type="PROSITE" id="PS51675"/>
    </source>
</evidence>
<evidence type="ECO:0000256" key="5">
    <source>
        <dbReference type="ARBA" id="ARBA00048434"/>
    </source>
</evidence>
<feature type="domain" description="SAM-dependent MTase TRM10-type" evidence="6">
    <location>
        <begin position="101"/>
        <end position="291"/>
    </location>
</feature>
<dbReference type="WormBase" id="Bm14004">
    <property type="protein sequence ID" value="BM25796"/>
    <property type="gene ID" value="WBGene00234265"/>
</dbReference>
<reference evidence="7" key="2">
    <citation type="submission" date="2012-12" db="EMBL/GenBank/DDBJ databases">
        <authorList>
            <person name="Gao Y.W."/>
            <person name="Fan S.T."/>
            <person name="Sun H.T."/>
            <person name="Wang Z."/>
            <person name="Gao X.L."/>
            <person name="Li Y.G."/>
            <person name="Wang T.C."/>
            <person name="Zhang K."/>
            <person name="Xu W.W."/>
            <person name="Yu Z.J."/>
            <person name="Xia X.Z."/>
        </authorList>
    </citation>
    <scope>NUCLEOTIDE SEQUENCE</scope>
    <source>
        <strain evidence="7">FR3</strain>
    </source>
</reference>
<keyword evidence="9" id="KW-1185">Reference proteome</keyword>
<dbReference type="EMBL" id="LN856684">
    <property type="protein sequence ID" value="CRZ22817.1"/>
    <property type="molecule type" value="Genomic_DNA"/>
</dbReference>
<gene>
    <name evidence="7 10 11" type="ORF">Bm14004</name>
    <name evidence="8" type="ORF">BM_BM14004</name>
    <name evidence="7" type="ORF">BM_Bm14004</name>
</gene>
<dbReference type="FunCoup" id="A0A0K0IZX0">
    <property type="interactions" value="2025"/>
</dbReference>
<evidence type="ECO:0000313" key="7">
    <source>
        <dbReference type="EMBL" id="CRZ22817.1"/>
    </source>
</evidence>
<dbReference type="WBParaSite" id="Bm14004.1">
    <property type="protein sequence ID" value="Bm14004.1"/>
    <property type="gene ID" value="WBGene00234265"/>
</dbReference>
<accession>A0A0K0IZX0</accession>
<dbReference type="OrthoDB" id="278300at2759"/>
<organism evidence="9 10">
    <name type="scientific">Brugia malayi</name>
    <name type="common">Filarial nematode worm</name>
    <dbReference type="NCBI Taxonomy" id="6279"/>
    <lineage>
        <taxon>Eukaryota</taxon>
        <taxon>Metazoa</taxon>
        <taxon>Ecdysozoa</taxon>
        <taxon>Nematoda</taxon>
        <taxon>Chromadorea</taxon>
        <taxon>Rhabditida</taxon>
        <taxon>Spirurina</taxon>
        <taxon>Spiruromorpha</taxon>
        <taxon>Filarioidea</taxon>
        <taxon>Onchocercidae</taxon>
        <taxon>Brugia</taxon>
    </lineage>
</organism>
<keyword evidence="2" id="KW-0489">Methyltransferase</keyword>
<dbReference type="PROSITE" id="PS51675">
    <property type="entry name" value="SAM_MT_TRM10"/>
    <property type="match status" value="1"/>
</dbReference>
<dbReference type="FunFam" id="3.40.1280.30:FF:000001">
    <property type="entry name" value="tRNA methyltransferase 10 homolog A"/>
    <property type="match status" value="1"/>
</dbReference>
<evidence type="ECO:0000256" key="3">
    <source>
        <dbReference type="ARBA" id="ARBA00022679"/>
    </source>
</evidence>
<dbReference type="Proteomes" id="UP000006672">
    <property type="component" value="Unassembled WGS sequence"/>
</dbReference>
<keyword evidence="3" id="KW-0808">Transferase</keyword>
<dbReference type="EC" id="2.1.1.221" evidence="1"/>
<evidence type="ECO:0000313" key="10">
    <source>
        <dbReference type="WBParaSite" id="Bm14004.1"/>
    </source>
</evidence>
<evidence type="ECO:0000313" key="9">
    <source>
        <dbReference type="Proteomes" id="UP000006672"/>
    </source>
</evidence>
<dbReference type="AlphaFoldDB" id="A0A0K0IZX0"/>
<dbReference type="GO" id="GO:0000049">
    <property type="term" value="F:tRNA binding"/>
    <property type="evidence" value="ECO:0007669"/>
    <property type="project" value="TreeGrafter"/>
</dbReference>
<dbReference type="InterPro" id="IPR038459">
    <property type="entry name" value="MT_TRM10-typ_sf"/>
</dbReference>
<dbReference type="STRING" id="6279.A0A0K0IZX0"/>
<reference evidence="7 9" key="1">
    <citation type="journal article" date="2007" name="Science">
        <title>Draft genome of the filarial nematode parasite Brugia malayi.</title>
        <authorList>
            <person name="Ghedin E."/>
            <person name="Wang S."/>
            <person name="Spiro D."/>
            <person name="Caler E."/>
            <person name="Zhao Q."/>
            <person name="Crabtree J."/>
            <person name="Allen J.E."/>
            <person name="Delcher A.L."/>
            <person name="Guiliano D.B."/>
            <person name="Miranda-Saavedra D."/>
            <person name="Angiuoli S.V."/>
            <person name="Creasy T."/>
            <person name="Amedeo P."/>
            <person name="Haas B."/>
            <person name="El-Sayed N.M."/>
            <person name="Wortman J.R."/>
            <person name="Feldblyum T."/>
            <person name="Tallon L."/>
            <person name="Schatz M."/>
            <person name="Shumway M."/>
            <person name="Koo H."/>
            <person name="Salzberg S.L."/>
            <person name="Schobel S."/>
            <person name="Pertea M."/>
            <person name="Pop M."/>
            <person name="White O."/>
            <person name="Barton G.J."/>
            <person name="Carlow C.K."/>
            <person name="Crawford M.J."/>
            <person name="Daub J."/>
            <person name="Dimmic M.W."/>
            <person name="Estes C.F."/>
            <person name="Foster J.M."/>
            <person name="Ganatra M."/>
            <person name="Gregory W.F."/>
            <person name="Johnson N.M."/>
            <person name="Jin J."/>
            <person name="Komuniecki R."/>
            <person name="Korf I."/>
            <person name="Kumar S."/>
            <person name="Laney S."/>
            <person name="Li B.W."/>
            <person name="Li W."/>
            <person name="Lindblom T.H."/>
            <person name="Lustigman S."/>
            <person name="Ma D."/>
            <person name="Maina C.V."/>
            <person name="Martin D.M."/>
            <person name="McCarter J.P."/>
            <person name="McReynolds L."/>
            <person name="Mitreva M."/>
            <person name="Nutman T.B."/>
            <person name="Parkinson J."/>
            <person name="Peregrin-Alvarez J.M."/>
            <person name="Poole C."/>
            <person name="Ren Q."/>
            <person name="Saunders L."/>
            <person name="Sluder A.E."/>
            <person name="Smith K."/>
            <person name="Stanke M."/>
            <person name="Unnasch T.R."/>
            <person name="Ware J."/>
            <person name="Wei A.D."/>
            <person name="Weil G."/>
            <person name="Williams D.J."/>
            <person name="Zhang Y."/>
            <person name="Williams S.A."/>
            <person name="Fraser-Liggett C."/>
            <person name="Slatko B."/>
            <person name="Blaxter M.L."/>
            <person name="Scott A.L."/>
        </authorList>
    </citation>
    <scope>NUCLEOTIDE SEQUENCE</scope>
    <source>
        <strain evidence="7 9">FR3</strain>
    </source>
</reference>
<evidence type="ECO:0000313" key="8">
    <source>
        <dbReference type="EMBL" id="VIO94854.1"/>
    </source>
</evidence>
<comment type="catalytic activity">
    <reaction evidence="5">
        <text>guanosine(9) in tRNA + S-adenosyl-L-methionine = N(1)-methylguanosine(9) in tRNA + S-adenosyl-L-homocysteine + H(+)</text>
        <dbReference type="Rhea" id="RHEA:43156"/>
        <dbReference type="Rhea" id="RHEA-COMP:10367"/>
        <dbReference type="Rhea" id="RHEA-COMP:10368"/>
        <dbReference type="ChEBI" id="CHEBI:15378"/>
        <dbReference type="ChEBI" id="CHEBI:57856"/>
        <dbReference type="ChEBI" id="CHEBI:59789"/>
        <dbReference type="ChEBI" id="CHEBI:73542"/>
        <dbReference type="ChEBI" id="CHEBI:74269"/>
        <dbReference type="EC" id="2.1.1.221"/>
    </reaction>
</comment>
<reference evidence="8" key="3">
    <citation type="submission" date="2019-04" db="EMBL/GenBank/DDBJ databases">
        <authorList>
            <person name="Howe K."/>
            <person name="Paulini M."/>
            <person name="Williams G."/>
        </authorList>
    </citation>
    <scope>NUCLEOTIDE SEQUENCE [LARGE SCALE GENOMIC DNA]</scope>
    <source>
        <strain evidence="8">FR3</strain>
    </source>
</reference>
<dbReference type="GO" id="GO:0005654">
    <property type="term" value="C:nucleoplasm"/>
    <property type="evidence" value="ECO:0007669"/>
    <property type="project" value="TreeGrafter"/>
</dbReference>
<dbReference type="InterPro" id="IPR007356">
    <property type="entry name" value="tRNA_m1G_MeTrfase_euk"/>
</dbReference>
<dbReference type="GO" id="GO:0052905">
    <property type="term" value="F:tRNA (guanosine(9)-N1)-methyltransferase activity"/>
    <property type="evidence" value="ECO:0007669"/>
    <property type="project" value="UniProtKB-EC"/>
</dbReference>
<reference evidence="10" key="4">
    <citation type="submission" date="2019-12" db="UniProtKB">
        <authorList>
            <consortium name="WormBaseParasite"/>
        </authorList>
    </citation>
    <scope>IDENTIFICATION</scope>
</reference>
<dbReference type="PANTHER" id="PTHR13563:SF13">
    <property type="entry name" value="TRNA METHYLTRANSFERASE 10 HOMOLOG A"/>
    <property type="match status" value="1"/>
</dbReference>
<evidence type="ECO:0000313" key="11">
    <source>
        <dbReference type="WormBase" id="Bm14004"/>
    </source>
</evidence>
<protein>
    <recommendedName>
        <fullName evidence="1">tRNA (guanine(9)-N(1))-methyltransferase</fullName>
        <ecNumber evidence="1">2.1.1.221</ecNumber>
    </recommendedName>
</protein>
<dbReference type="GeneID" id="66057954"/>
<proteinExistence type="predicted"/>
<dbReference type="RefSeq" id="XP_042935254.1">
    <property type="nucleotide sequence ID" value="XM_043079320.1"/>
</dbReference>
<dbReference type="CTD" id="66057954"/>
<dbReference type="KEGG" id="bmy:BM_BM14004"/>
<evidence type="ECO:0000256" key="4">
    <source>
        <dbReference type="ARBA" id="ARBA00022691"/>
    </source>
</evidence>
<dbReference type="EMBL" id="CAAKNF010000193">
    <property type="protein sequence ID" value="VIO94854.1"/>
    <property type="molecule type" value="Genomic_DNA"/>
</dbReference>
<dbReference type="InterPro" id="IPR028564">
    <property type="entry name" value="MT_TRM10-typ"/>
</dbReference>
<sequence>MANSESYILEGKSETVIGKEELRLSENAIKQQVESNDVNVDQISNEGNITHMDKCLSKKQMRKLKKEQEKLSHRKDRRARERMRKKMKRAAEREAGCVIPKRSRISRMENSNCKQRVAIDMQFESLMRPKDIRHLFVQLSHAYAVNRRAKNPLQFSVVGFSGPQNKLFFDNPNNHHWDVVFEEKPLDVVFEKDDIVYLTADSENSLQKLDSSKVYVIGGLLDHNSLKGHCLKLATEKGYAHARLPIAEYIMLQTRKVLTVNQVFEILLRYTENQSWKKSFFDVIPRRKGIIDSSKCQGNMKNNDNIERQKDNTTENASDIVAETINVQTMKNINSELMNSNN</sequence>
<dbReference type="OMA" id="NHIFAFM"/>
<accession>A0A4E9FF24</accession>